<proteinExistence type="predicted"/>
<feature type="domain" description="STAS" evidence="1">
    <location>
        <begin position="1"/>
        <end position="78"/>
    </location>
</feature>
<dbReference type="EMBL" id="BAABDC010000002">
    <property type="protein sequence ID" value="GAA3702340.1"/>
    <property type="molecule type" value="Genomic_DNA"/>
</dbReference>
<sequence length="115" mass="12097">MSVSVSSAGPVTTARLSGEIDTYTVPDVRAAFERLPIVADGTVVVDLREVTFLDSSGLGAIIGLYHRADASRARLQLVCGEVTLRLVQLMHLDQVMDVVSEPGDASADTQPSALG</sequence>
<dbReference type="Gene3D" id="3.30.750.24">
    <property type="entry name" value="STAS domain"/>
    <property type="match status" value="1"/>
</dbReference>
<dbReference type="PROSITE" id="PS50801">
    <property type="entry name" value="STAS"/>
    <property type="match status" value="1"/>
</dbReference>
<keyword evidence="3" id="KW-1185">Reference proteome</keyword>
<dbReference type="SUPFAM" id="SSF52091">
    <property type="entry name" value="SpoIIaa-like"/>
    <property type="match status" value="1"/>
</dbReference>
<evidence type="ECO:0000313" key="2">
    <source>
        <dbReference type="EMBL" id="GAA3702340.1"/>
    </source>
</evidence>
<accession>A0ABP7D940</accession>
<dbReference type="CDD" id="cd07043">
    <property type="entry name" value="STAS_anti-anti-sigma_factors"/>
    <property type="match status" value="1"/>
</dbReference>
<name>A0ABP7D940_9MICO</name>
<dbReference type="InterPro" id="IPR002645">
    <property type="entry name" value="STAS_dom"/>
</dbReference>
<dbReference type="PANTHER" id="PTHR33495:SF2">
    <property type="entry name" value="ANTI-SIGMA FACTOR ANTAGONIST TM_1081-RELATED"/>
    <property type="match status" value="1"/>
</dbReference>
<reference evidence="3" key="1">
    <citation type="journal article" date="2019" name="Int. J. Syst. Evol. Microbiol.">
        <title>The Global Catalogue of Microorganisms (GCM) 10K type strain sequencing project: providing services to taxonomists for standard genome sequencing and annotation.</title>
        <authorList>
            <consortium name="The Broad Institute Genomics Platform"/>
            <consortium name="The Broad Institute Genome Sequencing Center for Infectious Disease"/>
            <person name="Wu L."/>
            <person name="Ma J."/>
        </authorList>
    </citation>
    <scope>NUCLEOTIDE SEQUENCE [LARGE SCALE GENOMIC DNA]</scope>
    <source>
        <strain evidence="3">JCM 17125</strain>
    </source>
</reference>
<dbReference type="RefSeq" id="WP_142177583.1">
    <property type="nucleotide sequence ID" value="NZ_BAABDC010000002.1"/>
</dbReference>
<evidence type="ECO:0000259" key="1">
    <source>
        <dbReference type="PROSITE" id="PS50801"/>
    </source>
</evidence>
<dbReference type="Pfam" id="PF13466">
    <property type="entry name" value="STAS_2"/>
    <property type="match status" value="1"/>
</dbReference>
<dbReference type="InterPro" id="IPR036513">
    <property type="entry name" value="STAS_dom_sf"/>
</dbReference>
<gene>
    <name evidence="2" type="primary">bldG_1</name>
    <name evidence="2" type="ORF">GCM10022399_18490</name>
</gene>
<dbReference type="PANTHER" id="PTHR33495">
    <property type="entry name" value="ANTI-SIGMA FACTOR ANTAGONIST TM_1081-RELATED-RELATED"/>
    <property type="match status" value="1"/>
</dbReference>
<dbReference type="InterPro" id="IPR058548">
    <property type="entry name" value="MlaB-like_STAS"/>
</dbReference>
<protein>
    <submittedName>
        <fullName evidence="2">Anti-sigma factor antagonist BldG</fullName>
    </submittedName>
</protein>
<dbReference type="Proteomes" id="UP001501468">
    <property type="component" value="Unassembled WGS sequence"/>
</dbReference>
<organism evidence="2 3">
    <name type="scientific">Terrabacter ginsenosidimutans</name>
    <dbReference type="NCBI Taxonomy" id="490575"/>
    <lineage>
        <taxon>Bacteria</taxon>
        <taxon>Bacillati</taxon>
        <taxon>Actinomycetota</taxon>
        <taxon>Actinomycetes</taxon>
        <taxon>Micrococcales</taxon>
        <taxon>Intrasporangiaceae</taxon>
        <taxon>Terrabacter</taxon>
    </lineage>
</organism>
<evidence type="ECO:0000313" key="3">
    <source>
        <dbReference type="Proteomes" id="UP001501468"/>
    </source>
</evidence>
<comment type="caution">
    <text evidence="2">The sequence shown here is derived from an EMBL/GenBank/DDBJ whole genome shotgun (WGS) entry which is preliminary data.</text>
</comment>